<dbReference type="InterPro" id="IPR004273">
    <property type="entry name" value="Dynein_heavy_D6_P-loop"/>
</dbReference>
<dbReference type="GO" id="GO:0005886">
    <property type="term" value="C:plasma membrane"/>
    <property type="evidence" value="ECO:0007669"/>
    <property type="project" value="UniProtKB-SubCell"/>
</dbReference>
<accession>A0A507C278</accession>
<evidence type="ECO:0000256" key="13">
    <source>
        <dbReference type="ARBA" id="ARBA00022840"/>
    </source>
</evidence>
<dbReference type="Gene3D" id="1.10.8.710">
    <property type="match status" value="1"/>
</dbReference>
<dbReference type="GO" id="GO:0051959">
    <property type="term" value="F:dynein light intermediate chain binding"/>
    <property type="evidence" value="ECO:0007669"/>
    <property type="project" value="InterPro"/>
</dbReference>
<dbReference type="FunFam" id="3.40.50.300:FF:000598">
    <property type="entry name" value="Dynein cytoplasmic 2 heavy chain 1"/>
    <property type="match status" value="1"/>
</dbReference>
<dbReference type="FunFam" id="3.20.180.20:FF:000002">
    <property type="entry name" value="Cytoplasmic dynein heavy chain 1"/>
    <property type="match status" value="1"/>
</dbReference>
<dbReference type="Pfam" id="PF12781">
    <property type="entry name" value="AAA_9"/>
    <property type="match status" value="1"/>
</dbReference>
<dbReference type="Gene3D" id="3.20.180.20">
    <property type="entry name" value="Dynein heavy chain, N-terminal domain 2"/>
    <property type="match status" value="1"/>
</dbReference>
<keyword evidence="13" id="KW-0067">ATP-binding</keyword>
<feature type="domain" description="Dynein heavy chain coiled coil stalk" evidence="28">
    <location>
        <begin position="2766"/>
        <end position="3098"/>
    </location>
</feature>
<comment type="subcellular location">
    <subcellularLocation>
        <location evidence="2">Cell membrane</location>
        <topology evidence="2">Peripheral membrane protein</topology>
    </subcellularLocation>
    <subcellularLocation>
        <location evidence="1">Cell projection</location>
        <location evidence="1">Cilium</location>
    </subcellularLocation>
    <subcellularLocation>
        <location evidence="3">Cytoplasm</location>
        <location evidence="3">Cytoskeleton</location>
    </subcellularLocation>
</comment>
<protein>
    <recommendedName>
        <fullName evidence="21">Cytoplasmic dynein 2 heavy chain 1</fullName>
    </recommendedName>
    <alternativeName>
        <fullName evidence="5">Dynein heavy chain, cytoplasmic</fullName>
    </alternativeName>
    <alternativeName>
        <fullName evidence="22">Dynein heavy chain, cytosolic</fullName>
    </alternativeName>
</protein>
<dbReference type="Pfam" id="PF18199">
    <property type="entry name" value="Dynein_C"/>
    <property type="match status" value="1"/>
</dbReference>
<dbReference type="RefSeq" id="XP_031023444.1">
    <property type="nucleotide sequence ID" value="XM_031170592.1"/>
</dbReference>
<evidence type="ECO:0000256" key="15">
    <source>
        <dbReference type="ARBA" id="ARBA00023054"/>
    </source>
</evidence>
<gene>
    <name evidence="35" type="ORF">SmJEL517_g04664</name>
</gene>
<keyword evidence="8" id="KW-0963">Cytoplasm</keyword>
<dbReference type="InterPro" id="IPR042219">
    <property type="entry name" value="AAA_lid_11_sf"/>
</dbReference>
<dbReference type="GO" id="GO:0008569">
    <property type="term" value="F:minus-end-directed microtubule motor activity"/>
    <property type="evidence" value="ECO:0007669"/>
    <property type="project" value="InterPro"/>
</dbReference>
<dbReference type="GO" id="GO:0030030">
    <property type="term" value="P:cell projection organization"/>
    <property type="evidence" value="ECO:0007669"/>
    <property type="project" value="UniProtKB-KW"/>
</dbReference>
<dbReference type="EMBL" id="QEAO01000033">
    <property type="protein sequence ID" value="TPX32194.1"/>
    <property type="molecule type" value="Genomic_DNA"/>
</dbReference>
<dbReference type="FunFam" id="1.20.920.20:FF:000002">
    <property type="entry name" value="Cytoplasmic dynein 1 heavy chain"/>
    <property type="match status" value="1"/>
</dbReference>
<evidence type="ECO:0000259" key="29">
    <source>
        <dbReference type="Pfam" id="PF12780"/>
    </source>
</evidence>
<evidence type="ECO:0000256" key="14">
    <source>
        <dbReference type="ARBA" id="ARBA00023017"/>
    </source>
</evidence>
<evidence type="ECO:0000256" key="21">
    <source>
        <dbReference type="ARBA" id="ARBA00023902"/>
    </source>
</evidence>
<keyword evidence="17" id="KW-0472">Membrane</keyword>
<dbReference type="GO" id="GO:0000070">
    <property type="term" value="P:mitotic sister chromatid segregation"/>
    <property type="evidence" value="ECO:0007669"/>
    <property type="project" value="UniProtKB-ARBA"/>
</dbReference>
<dbReference type="SUPFAM" id="SSF52540">
    <property type="entry name" value="P-loop containing nucleoside triphosphate hydrolases"/>
    <property type="match status" value="4"/>
</dbReference>
<dbReference type="InterPro" id="IPR024743">
    <property type="entry name" value="Dynein_HC_stalk"/>
</dbReference>
<feature type="domain" description="Cytoplasmic dynein 2 heavy chain 1 AAA+ ATPase" evidence="33">
    <location>
        <begin position="2047"/>
        <end position="2131"/>
    </location>
</feature>
<comment type="similarity">
    <text evidence="4">Belongs to the dynein heavy chain family.</text>
</comment>
<dbReference type="InterPro" id="IPR043157">
    <property type="entry name" value="Dynein_AAA1S"/>
</dbReference>
<dbReference type="InterPro" id="IPR013594">
    <property type="entry name" value="Dynein_heavy_tail"/>
</dbReference>
<sequence>MSEAKTRQWLQQVATLHLGLPIPDFSESAEVSRFIHDPESLTLSVVYDDKTLQLSNSETYDEFKPYVELSKLRGSTALDSLTPQNRGVIFIKAKKTTLRIETLPEIITVLPFVGGNPALALHRTIKTVIAPLLLKNSKWGINSKLQTLLSDMEGALGGMLQNSNENGIVDDELQYWTDQAADSPKKERSRAESFCDSLKQLKIEMDRARDAEMNDLLSVVENAQDAIDDLWRQMFDPPFPQLRMDHLLDVVTDTFVSIVKERLNAINIGKSDFQTFLEIRVIHERMRVVLTTEEQRDLKVADSLHSFSKVDILDTQPFADGVWKRAVNQYQTALEPVAQHAGQRLRDMFAPLFNQPSQLLREFRKHIDILRNQIVSREVVAEKDALIAQLIAETKTIHEQFQSKKLSKMDSLSGLPVSVANLLWARQTIAKIGAAADTLAALDDRVDSFQLIASPLITDLKSYEQDQLQDWSDELNQALRDPSGPLALQRTGRLMELDYNTGKLFVNYPDRLALLLREVRHITALGTNVSSDILKTVESASRFYRFGTVLKQVAHFYNTIDQQMLRCQQSMMLQLALEFERLVKSPKGKGAEGGIVTWDSPTEVEAYITRLQGVVDRLTRENRRLRRHHDSITDVVLGLFEVNLVRNQAGWKDAVSSIRDIIVTALTGCNIQNADSLSWRVHWDHQLYKALEHQYRLGLSTMHEILPEIRVELVFRQSRLQFRPAIEEVRARYYRELKRFINLPQTFKGVDGAPAIFPLIVERNSASLEGVYRKAEQLFQALLKLQDNYKDWVALGMIGDMDSFVEQHLTEPSHWELNFKAIKTRGKDAESIPISIKVDCFVVSTIPLKASIDDQLQRLFDALVNTLRKTVQGHLQFVEQFVNSAMEVLSQRPQTIAEIGGAHAAHAQLSLKKNEIVVSLQSAESLNKLLRSVAGSDVDATALAARWSKLEVMLDGHDLMIKDQIEVLKAGVEGRVLTLQQEVAKFAARWEQLCPKPANVMGDVSKAREASSFVKDKQREFEDLSQQFEEVAEDCRHFDISATDSTALEALKSELLKAVDAWSVYDGFMSDLDSISGQDWIGFSSKPHSLEDTLHKWQEQIKTRGADIIGAFVVKEIDSYRNILPCIKYLKADGWTAEHWGDLFRIAGINAKGVTAANLTAGQIFAARESLVSHLDEIKELNVRARGEIQIREALSELEVWGASTTFSISEYIDVKGKRVGIIKDWKEIISQIGDCQSLLQSLKDTPYYKNFADQCGIWERKFGDLDACIHDLNLVQRKWVYLEPVFNRGALPSEQARFGNVDNDFRSIMSSIARDTRVVALLSYPSVRRVIATMLDQLERCQKALADFLEQKRRAFARFYFIGDDDLLEILGQATNLTVIQQHFRKLYMGVQSVKFDQEGKHILAMCSSDGEVIPLQRKVKITADIEIWLREFTNEMKSTLRDLVIRAVKAESGLSVLQEYPAQVACMCEFVRFSTRCEKAISRRELPAFHAEMSKYLESLTSFDTGAVAQDIAERGVLDIRIKSVIMDVIHLIDVIEQLVAAQVESVDDWAWQRQLRFYLGKDGAMYGQMVSARFAYTYEYQGTPQRLVHTPLTDKCYLTLTQGMAAGFGGNPFGPAGTGKTESVKALGALMGRQVLVFNCDEGLDYKSMGRIFVGIVKCGAWGCFDEFNRLEESVLSAAALKSQQSTFILMDQQVEVDSNAGIFVTLNPAGKGYGGRQKLPDNLKQLFRSVAMAQPDNELIAETMLFADGFRHAKVFGRKIVTVFKLCQQVLSHMQHYDWGLRPLKSCLRLAGQLLRDQLVSSTAKRQEVELLVIVQSIRANTVPKLTFADATRFLEVLRDTFGQTVDQGVVYKELTESLKVSCRESGLLVIDSQIQKMCELYEALRQRTGAVVVGPPSSGKSALWKTLKTALAKCGQKVNTHVMNPKALDRHVLLGHMDMDTRDWTDGTLTRASRMAVKEPLDVWTWIVCDGDVDPEWIEALNSVLDDNRLLTMPSGERIQFGPNVKFLFETDDLRHASPATISRMGMIYLSEESLDTATAATAWVERQDEALRKQLKVWVDEYLFQAIGIIRKKALTVEVSPVALVLQALSHCQKPSSQTEFVLGLIRGIGAVLNWEARVSFACEMDSLAGLPSSQQALLSYVDANGSVLSYKFEKPVSTATEPVVETVEVQHACHVLSSWLVDRVPVLLVGPDGSGKHLTLKHVTSRLRYRMITLHCSAQTRPIHILQRLLQSCVSVSGATGRVLKPKDGDRLVLYLRDINLPKPDKYDTVEVISFLVQLLCYKGFYDSATLDWIGVEGVQVVASVNDGTMKRALPARFICLTHILNISLPTRENLFQVCDVLVQSVLSRMIPPDHKVWKHANRLTETMVRVYDEAVAMFRGPLVVLSPRDLSHWVSNLARYSINPDNVMEDLLEVIVYEGLRIFGDRLTTKDDQTKFETLLLEAIRADWSIDASKVLSSVYIAPNRSNQKAATLQRLSIKDFRLTIAKEVTLYERDYHELSLALFGEWLAFTASIDRVLSHQGGCLLLAGQAGYGRRSATLLSAHRLGMRVITPAIGRNYGIKGFINDLKTAIQAAVSEEEVVFLFEDHQMVDPLFLEIVNGVLTGGQIASLYSKEELDAMLQTTSDRFAEAGSQGSMIEFFVNEARRNLHLVLILDTLNPDFAQRCESNPALLNSCECIRVSSWYKASMVVVTKAALARQLPELSSVEELPELFVSLHNSVASIQRPTPSKLLVTLLETFSNVFKSKRDGLVQQVKYLEGGLKKLDDATHYVDELSQNAGQQQKTLSRKQLEADQSLQRITDAMSNASDQKRELEDLNKRLKLEEVKMVEQKQAIELQLADVEPILRAARESVGEIRGDALTEIRSLRAPPPAVRDVLEGVLRLMGILDTSWNSMKGFLGKRTIKEEILNFDAHSVTKQAREAVAELLRTKPESFDEVAIRRASVAAAPLAAWVKANIQYSMVLDKTAPLENDLAGLTKSLQKSTDRVKKLQEELSEVDRNVAGLRDEFGTLSREAEMLRMGLEKAQRTLDVATSLLSKLDGEGQRWRIQAETFNSQLEGLPTQSLMASAFVTYLGGASESTRDAMLKSWSKLLNLNDFDAREFLASEGTALLWKSQGLPHDALSLQNAVITVNTPTVALLVDPGDQASGWLKLTLAKSNPEIIYQHDPNFSRALELAVRFGKTLIVQDVTDIEPTLYPLLRQEYAKQGPRYVVRLGDKTVDVGESFKLFLLTKDSRFNLRTDALGLVSEINFTTTQAGLADLLLNVVLQHEKPELELERVKLVEQEDQLNLQLVTLQESLLRELATSTGNILENQSLLESLNEAKAKSMTIEDGLNESRKLKASLNVERDKYARFANFGSKLYFAVIELSRLGSMYHFSLDLFLRLINRALSNSHSDREGKESRTEVLCRTLESLVYATVGRALFKADRLAFAYHLIKQLHPNSYDAREWDYLVGTALDQQDSVGAEVPSWVPSDKVNKFRLLQSLPRIKASFSDREGWSRWISQNACEDSFPPAAKQLTPFQQLLIIKTLRPDRLLTSMTNTACEILDMPSLALNPLTFPQLHEESTSHEPILFITTPGADPSEELRAYAVTAVGEASFKSIAMGQGQGDVAIKLLRDAASKGGWILLQNIHLVTSWIPSLMQELATLQGSLSKEFRLFMTSEAHLGFSPALLQSCVKVTVEAPPGLKKNLQRAYDGWDVDFIEKGSVLRAQALFALAWFHATLQERRMYLPQGWTKFYEFSAADLRSSSVLIANMCNEKELPQWKVIHGLLEQAVYGGRVDSADDSRCLRVLLESIFADQNFKVGSQGPSKQLANGLDLPNRNRHADYVQFINGLPDTDSPSLLGLPANIDRSMQQSTSWSVLSQLASLRSTAQHDQVFDRQEWLRDLAPVFSVWKKLMGSSDVLQKPASSPLGAGSDPLVSFLCLEFATLLGLVQRVNDTLSELSQSVKSGQLASEIQRLGTSLLRGETPSLWLQQSDAWAGPESAMDYMKEVVSKTLAMYEWSQASPVEWMKRPVKLSSLVNTRGFLMALRQQSSRKLKLPIDSLQLKSLWGDARSDSPGVIVEGLVIQGCRFDGLKVSECHAEDPSLAVAPQAYFSWLPEDVMLKESISVPLYSNPSRETYIASIQIPCRADDTRWTLAAVALFVEKSL</sequence>
<dbReference type="FunFam" id="3.40.50.300:FF:000320">
    <property type="entry name" value="Dynein, axonemal, heavy chain 5"/>
    <property type="match status" value="1"/>
</dbReference>
<evidence type="ECO:0000259" key="31">
    <source>
        <dbReference type="Pfam" id="PF18198"/>
    </source>
</evidence>
<evidence type="ECO:0000256" key="1">
    <source>
        <dbReference type="ARBA" id="ARBA00004138"/>
    </source>
</evidence>
<reference evidence="35 36" key="1">
    <citation type="journal article" date="2019" name="Sci. Rep.">
        <title>Comparative genomics of chytrid fungi reveal insights into the obligate biotrophic and pathogenic lifestyle of Synchytrium endobioticum.</title>
        <authorList>
            <person name="van de Vossenberg B.T.L.H."/>
            <person name="Warris S."/>
            <person name="Nguyen H.D.T."/>
            <person name="van Gent-Pelzer M.P.E."/>
            <person name="Joly D.L."/>
            <person name="van de Geest H.C."/>
            <person name="Bonants P.J.M."/>
            <person name="Smith D.S."/>
            <person name="Levesque C.A."/>
            <person name="van der Lee T.A.J."/>
        </authorList>
    </citation>
    <scope>NUCLEOTIDE SEQUENCE [LARGE SCALE GENOMIC DNA]</scope>
    <source>
        <strain evidence="35 36">JEL517</strain>
    </source>
</reference>
<dbReference type="InterPro" id="IPR026983">
    <property type="entry name" value="DHC"/>
</dbReference>
<evidence type="ECO:0000256" key="20">
    <source>
        <dbReference type="ARBA" id="ARBA00023273"/>
    </source>
</evidence>
<evidence type="ECO:0000259" key="32">
    <source>
        <dbReference type="Pfam" id="PF18199"/>
    </source>
</evidence>
<dbReference type="Gene3D" id="1.20.1270.280">
    <property type="match status" value="1"/>
</dbReference>
<evidence type="ECO:0000256" key="4">
    <source>
        <dbReference type="ARBA" id="ARBA00008887"/>
    </source>
</evidence>
<evidence type="ECO:0000256" key="8">
    <source>
        <dbReference type="ARBA" id="ARBA00022490"/>
    </source>
</evidence>
<dbReference type="InterPro" id="IPR043160">
    <property type="entry name" value="Dynein_C_barrel"/>
</dbReference>
<keyword evidence="18" id="KW-0505">Motor protein</keyword>
<dbReference type="InterPro" id="IPR013602">
    <property type="entry name" value="Dynein_heavy_linker"/>
</dbReference>
<evidence type="ECO:0000259" key="30">
    <source>
        <dbReference type="Pfam" id="PF12781"/>
    </source>
</evidence>
<evidence type="ECO:0000256" key="3">
    <source>
        <dbReference type="ARBA" id="ARBA00004245"/>
    </source>
</evidence>
<evidence type="ECO:0000259" key="34">
    <source>
        <dbReference type="Pfam" id="PF22597"/>
    </source>
</evidence>
<dbReference type="Pfam" id="PF12774">
    <property type="entry name" value="AAA_6"/>
    <property type="match status" value="1"/>
</dbReference>
<evidence type="ECO:0000259" key="28">
    <source>
        <dbReference type="Pfam" id="PF12777"/>
    </source>
</evidence>
<keyword evidence="20" id="KW-0966">Cell projection</keyword>
<feature type="domain" description="Dynein heavy chain ATP-binding dynein motor region" evidence="30">
    <location>
        <begin position="3122"/>
        <end position="3340"/>
    </location>
</feature>
<dbReference type="Pfam" id="PF22597">
    <property type="entry name" value="DYN_lid"/>
    <property type="match status" value="1"/>
</dbReference>
<dbReference type="FunFam" id="1.10.8.720:FF:000003">
    <property type="entry name" value="Cytoplasmic dynein heavy chain 2"/>
    <property type="match status" value="1"/>
</dbReference>
<evidence type="ECO:0000256" key="18">
    <source>
        <dbReference type="ARBA" id="ARBA00023175"/>
    </source>
</evidence>
<dbReference type="GO" id="GO:0005929">
    <property type="term" value="C:cilium"/>
    <property type="evidence" value="ECO:0007669"/>
    <property type="project" value="UniProtKB-SubCell"/>
</dbReference>
<organism evidence="35 36">
    <name type="scientific">Synchytrium microbalum</name>
    <dbReference type="NCBI Taxonomy" id="1806994"/>
    <lineage>
        <taxon>Eukaryota</taxon>
        <taxon>Fungi</taxon>
        <taxon>Fungi incertae sedis</taxon>
        <taxon>Chytridiomycota</taxon>
        <taxon>Chytridiomycota incertae sedis</taxon>
        <taxon>Chytridiomycetes</taxon>
        <taxon>Synchytriales</taxon>
        <taxon>Synchytriaceae</taxon>
        <taxon>Synchytrium</taxon>
    </lineage>
</organism>
<dbReference type="InterPro" id="IPR035706">
    <property type="entry name" value="AAA_9"/>
</dbReference>
<dbReference type="GO" id="GO:1902850">
    <property type="term" value="P:microtubule cytoskeleton organization involved in mitosis"/>
    <property type="evidence" value="ECO:0007669"/>
    <property type="project" value="UniProtKB-ARBA"/>
</dbReference>
<keyword evidence="19" id="KW-0206">Cytoskeleton</keyword>
<evidence type="ECO:0000256" key="9">
    <source>
        <dbReference type="ARBA" id="ARBA00022701"/>
    </source>
</evidence>
<evidence type="ECO:0000256" key="22">
    <source>
        <dbReference type="ARBA" id="ARBA00033439"/>
    </source>
</evidence>
<dbReference type="Pfam" id="PF12777">
    <property type="entry name" value="MT"/>
    <property type="match status" value="1"/>
</dbReference>
<dbReference type="Pfam" id="PF21264">
    <property type="entry name" value="DYNC2H1_AAA_dom"/>
    <property type="match status" value="1"/>
</dbReference>
<name>A0A507C278_9FUNG</name>
<evidence type="ECO:0000256" key="11">
    <source>
        <dbReference type="ARBA" id="ARBA00022741"/>
    </source>
</evidence>
<feature type="coiled-coil region" evidence="23">
    <location>
        <begin position="2780"/>
        <end position="2842"/>
    </location>
</feature>
<feature type="domain" description="Dynein heavy chain region D6 P-loop" evidence="24">
    <location>
        <begin position="3578"/>
        <end position="3690"/>
    </location>
</feature>
<dbReference type="InterPro" id="IPR035699">
    <property type="entry name" value="AAA_6"/>
</dbReference>
<dbReference type="PANTHER" id="PTHR45703:SF22">
    <property type="entry name" value="DYNEIN CYTOPLASMIC 2 HEAVY CHAIN 1"/>
    <property type="match status" value="1"/>
</dbReference>
<feature type="domain" description="Dynein heavy chain hydrolytic ATP-binding dynein motor region" evidence="27">
    <location>
        <begin position="1579"/>
        <end position="1906"/>
    </location>
</feature>
<comment type="caution">
    <text evidence="35">The sequence shown here is derived from an EMBL/GenBank/DDBJ whole genome shotgun (WGS) entry which is preliminary data.</text>
</comment>
<dbReference type="FunFam" id="3.40.50.300:FF:000996">
    <property type="entry name" value="Cytoplasmic dynein heavy chain"/>
    <property type="match status" value="1"/>
</dbReference>
<dbReference type="Gene3D" id="3.10.490.20">
    <property type="match status" value="1"/>
</dbReference>
<dbReference type="Gene3D" id="6.10.140.1060">
    <property type="match status" value="1"/>
</dbReference>
<dbReference type="Proteomes" id="UP000319731">
    <property type="component" value="Unassembled WGS sequence"/>
</dbReference>
<dbReference type="Gene3D" id="1.20.140.100">
    <property type="entry name" value="Dynein heavy chain, N-terminal domain 2"/>
    <property type="match status" value="1"/>
</dbReference>
<keyword evidence="7" id="KW-1003">Cell membrane</keyword>
<dbReference type="GeneID" id="42005889"/>
<dbReference type="STRING" id="1806994.A0A507C278"/>
<dbReference type="GO" id="GO:0000235">
    <property type="term" value="C:astral microtubule"/>
    <property type="evidence" value="ECO:0007669"/>
    <property type="project" value="UniProtKB-ARBA"/>
</dbReference>
<evidence type="ECO:0000259" key="26">
    <source>
        <dbReference type="Pfam" id="PF08393"/>
    </source>
</evidence>
<dbReference type="InterPro" id="IPR042222">
    <property type="entry name" value="Dynein_2_N"/>
</dbReference>
<dbReference type="GO" id="GO:0005938">
    <property type="term" value="C:cell cortex"/>
    <property type="evidence" value="ECO:0007669"/>
    <property type="project" value="UniProtKB-ARBA"/>
</dbReference>
<dbReference type="InterPro" id="IPR041228">
    <property type="entry name" value="Dynein_C"/>
</dbReference>
<evidence type="ECO:0000313" key="36">
    <source>
        <dbReference type="Proteomes" id="UP000319731"/>
    </source>
</evidence>
<dbReference type="Gene3D" id="1.10.8.720">
    <property type="entry name" value="Region D6 of dynein motor"/>
    <property type="match status" value="1"/>
</dbReference>
<dbReference type="Gene3D" id="1.20.58.1120">
    <property type="match status" value="1"/>
</dbReference>
<dbReference type="Pfam" id="PF12780">
    <property type="entry name" value="AAA_8"/>
    <property type="match status" value="1"/>
</dbReference>
<evidence type="ECO:0000259" key="27">
    <source>
        <dbReference type="Pfam" id="PF12774"/>
    </source>
</evidence>
<evidence type="ECO:0000256" key="17">
    <source>
        <dbReference type="ARBA" id="ARBA00023136"/>
    </source>
</evidence>
<evidence type="ECO:0000256" key="7">
    <source>
        <dbReference type="ARBA" id="ARBA00022475"/>
    </source>
</evidence>
<evidence type="ECO:0000256" key="23">
    <source>
        <dbReference type="SAM" id="Coils"/>
    </source>
</evidence>
<evidence type="ECO:0000256" key="2">
    <source>
        <dbReference type="ARBA" id="ARBA00004202"/>
    </source>
</evidence>
<dbReference type="Gene3D" id="3.40.50.300">
    <property type="entry name" value="P-loop containing nucleotide triphosphate hydrolases"/>
    <property type="match status" value="5"/>
</dbReference>
<dbReference type="Gene3D" id="1.10.8.1220">
    <property type="match status" value="1"/>
</dbReference>
<feature type="domain" description="Dynein heavy chain C-terminal" evidence="32">
    <location>
        <begin position="3901"/>
        <end position="4158"/>
    </location>
</feature>
<dbReference type="OrthoDB" id="447173at2759"/>
<keyword evidence="12" id="KW-0970">Cilium biogenesis/degradation</keyword>
<feature type="domain" description="Dynein heavy chain AAA lid" evidence="31">
    <location>
        <begin position="3722"/>
        <end position="3860"/>
    </location>
</feature>
<feature type="domain" description="Dynein heavy chain AAA module D4" evidence="29">
    <location>
        <begin position="2507"/>
        <end position="2733"/>
    </location>
</feature>
<feature type="coiled-coil region" evidence="23">
    <location>
        <begin position="2982"/>
        <end position="3051"/>
    </location>
</feature>
<keyword evidence="9" id="KW-0493">Microtubule</keyword>
<keyword evidence="11" id="KW-0547">Nucleotide-binding</keyword>
<dbReference type="PANTHER" id="PTHR45703">
    <property type="entry name" value="DYNEIN HEAVY CHAIN"/>
    <property type="match status" value="1"/>
</dbReference>
<dbReference type="InterPro" id="IPR054354">
    <property type="entry name" value="DYNC2H1-like_lid"/>
</dbReference>
<dbReference type="Gene3D" id="1.20.920.20">
    <property type="match status" value="1"/>
</dbReference>
<evidence type="ECO:0000259" key="33">
    <source>
        <dbReference type="Pfam" id="PF21264"/>
    </source>
</evidence>
<dbReference type="GO" id="GO:0005524">
    <property type="term" value="F:ATP binding"/>
    <property type="evidence" value="ECO:0007669"/>
    <property type="project" value="UniProtKB-KW"/>
</dbReference>
<dbReference type="Gene3D" id="1.20.920.30">
    <property type="match status" value="1"/>
</dbReference>
<evidence type="ECO:0000256" key="19">
    <source>
        <dbReference type="ARBA" id="ARBA00023212"/>
    </source>
</evidence>
<dbReference type="GO" id="GO:0045505">
    <property type="term" value="F:dynein intermediate chain binding"/>
    <property type="evidence" value="ECO:0007669"/>
    <property type="project" value="InterPro"/>
</dbReference>
<proteinExistence type="inferred from homology"/>
<keyword evidence="10" id="KW-0677">Repeat</keyword>
<evidence type="ECO:0000256" key="16">
    <source>
        <dbReference type="ARBA" id="ARBA00023069"/>
    </source>
</evidence>
<dbReference type="Pfam" id="PF03028">
    <property type="entry name" value="Dynein_heavy"/>
    <property type="match status" value="1"/>
</dbReference>
<dbReference type="InterPro" id="IPR024317">
    <property type="entry name" value="Dynein_heavy_chain_D4_dom"/>
</dbReference>
<dbReference type="InterPro" id="IPR041658">
    <property type="entry name" value="AAA_lid_11"/>
</dbReference>
<dbReference type="Pfam" id="PF18198">
    <property type="entry name" value="AAA_lid_11"/>
    <property type="match status" value="1"/>
</dbReference>
<keyword evidence="16" id="KW-0969">Cilium</keyword>
<feature type="domain" description="Dynein heavy chain linker" evidence="26">
    <location>
        <begin position="1048"/>
        <end position="1446"/>
    </location>
</feature>
<dbReference type="InterPro" id="IPR027417">
    <property type="entry name" value="P-loop_NTPase"/>
</dbReference>
<dbReference type="GO" id="GO:0005868">
    <property type="term" value="C:cytoplasmic dynein complex"/>
    <property type="evidence" value="ECO:0007669"/>
    <property type="project" value="UniProtKB-ARBA"/>
</dbReference>
<keyword evidence="6" id="KW-0217">Developmental protein</keyword>
<evidence type="ECO:0000259" key="25">
    <source>
        <dbReference type="Pfam" id="PF08385"/>
    </source>
</evidence>
<dbReference type="Pfam" id="PF08393">
    <property type="entry name" value="DHC_N2"/>
    <property type="match status" value="1"/>
</dbReference>
<evidence type="ECO:0000256" key="10">
    <source>
        <dbReference type="ARBA" id="ARBA00022737"/>
    </source>
</evidence>
<dbReference type="Pfam" id="PF12775">
    <property type="entry name" value="AAA_7"/>
    <property type="match status" value="1"/>
</dbReference>
<dbReference type="Pfam" id="PF08385">
    <property type="entry name" value="DHC_N1"/>
    <property type="match status" value="1"/>
</dbReference>
<dbReference type="InterPro" id="IPR042228">
    <property type="entry name" value="Dynein_linker_3"/>
</dbReference>
<evidence type="ECO:0000256" key="12">
    <source>
        <dbReference type="ARBA" id="ARBA00022794"/>
    </source>
</evidence>
<dbReference type="GO" id="GO:0030473">
    <property type="term" value="P:nuclear migration along microtubule"/>
    <property type="evidence" value="ECO:0007669"/>
    <property type="project" value="UniProtKB-ARBA"/>
</dbReference>
<evidence type="ECO:0000313" key="35">
    <source>
        <dbReference type="EMBL" id="TPX32194.1"/>
    </source>
</evidence>
<keyword evidence="14" id="KW-0243">Dynein</keyword>
<feature type="domain" description="Dynein 2 heavy chain 1 cytoplasmic ATPase lid" evidence="34">
    <location>
        <begin position="2358"/>
        <end position="2440"/>
    </location>
</feature>
<keyword evidence="36" id="KW-1185">Reference proteome</keyword>
<keyword evidence="15 23" id="KW-0175">Coiled coil</keyword>
<dbReference type="GO" id="GO:0005816">
    <property type="term" value="C:spindle pole body"/>
    <property type="evidence" value="ECO:0007669"/>
    <property type="project" value="UniProtKB-ARBA"/>
</dbReference>
<dbReference type="InterPro" id="IPR049400">
    <property type="entry name" value="DYNC2H1_AAA_dom"/>
</dbReference>
<feature type="domain" description="Dynein heavy chain tail" evidence="25">
    <location>
        <begin position="254"/>
        <end position="582"/>
    </location>
</feature>
<evidence type="ECO:0000256" key="6">
    <source>
        <dbReference type="ARBA" id="ARBA00022473"/>
    </source>
</evidence>
<evidence type="ECO:0000256" key="5">
    <source>
        <dbReference type="ARBA" id="ARBA00022197"/>
    </source>
</evidence>
<evidence type="ECO:0000259" key="24">
    <source>
        <dbReference type="Pfam" id="PF03028"/>
    </source>
</evidence>